<evidence type="ECO:0000313" key="4">
    <source>
        <dbReference type="EMBL" id="KAL3059928.1"/>
    </source>
</evidence>
<keyword evidence="2" id="KW-0472">Membrane</keyword>
<protein>
    <recommendedName>
        <fullName evidence="3">THD domain-containing protein</fullName>
    </recommendedName>
</protein>
<accession>A0ABD2H3I2</accession>
<dbReference type="Proteomes" id="UP001619887">
    <property type="component" value="Unassembled WGS sequence"/>
</dbReference>
<sequence length="206" mass="22779">MKMDSESSTHTRMDSRSSHMYLQVWCGVLTVAMVVMAALLISNHPKLIEEEVSTLKPDNVSPTGPTAVNSIVASPGSTPSYIQLIMFHHNDSWQEAPPSCRSCPLSLSNESIHFKKSSTYFIYAQVNFRKLKHPGRGQRSVTLKRNPTNGRGELVLVEGTFPETIVGSVWVGKIVNLSKGDSVSLEITAEFAKDSQLTFWGAFQLH</sequence>
<keyword evidence="5" id="KW-1185">Reference proteome</keyword>
<dbReference type="EMBL" id="JBIYXZ010002073">
    <property type="protein sequence ID" value="KAL3059928.1"/>
    <property type="molecule type" value="Genomic_DNA"/>
</dbReference>
<keyword evidence="2" id="KW-0812">Transmembrane</keyword>
<evidence type="ECO:0000313" key="5">
    <source>
        <dbReference type="Proteomes" id="UP001619887"/>
    </source>
</evidence>
<feature type="transmembrane region" description="Helical" evidence="2">
    <location>
        <begin position="21"/>
        <end position="41"/>
    </location>
</feature>
<dbReference type="InterPro" id="IPR006052">
    <property type="entry name" value="TNF_dom"/>
</dbReference>
<proteinExistence type="inferred from homology"/>
<reference evidence="4 5" key="1">
    <citation type="journal article" date="2022" name="G3 (Bethesda)">
        <title>Evaluating Illumina-, Nanopore-, and PacBio-based genome assembly strategies with the bald notothen, Trematomus borchgrevinki.</title>
        <authorList>
            <person name="Rayamajhi N."/>
            <person name="Cheng C.C."/>
            <person name="Catchen J.M."/>
        </authorList>
    </citation>
    <scope>NUCLEOTIDE SEQUENCE [LARGE SCALE GENOMIC DNA]</scope>
    <source>
        <strain evidence="4">AGRC-2024</strain>
    </source>
</reference>
<comment type="similarity">
    <text evidence="1">Belongs to the tumor necrosis factor family.</text>
</comment>
<dbReference type="AlphaFoldDB" id="A0ABD2H3I2"/>
<comment type="caution">
    <text evidence="4">The sequence shown here is derived from an EMBL/GenBank/DDBJ whole genome shotgun (WGS) entry which is preliminary data.</text>
</comment>
<feature type="domain" description="THD" evidence="3">
    <location>
        <begin position="36"/>
        <end position="205"/>
    </location>
</feature>
<dbReference type="Pfam" id="PF00229">
    <property type="entry name" value="TNF"/>
    <property type="match status" value="1"/>
</dbReference>
<keyword evidence="2" id="KW-1133">Transmembrane helix</keyword>
<dbReference type="PROSITE" id="PS50049">
    <property type="entry name" value="THD_2"/>
    <property type="match status" value="1"/>
</dbReference>
<dbReference type="InterPro" id="IPR008983">
    <property type="entry name" value="Tumour_necrosis_fac-like_dom"/>
</dbReference>
<dbReference type="Gene3D" id="2.60.120.40">
    <property type="match status" value="1"/>
</dbReference>
<evidence type="ECO:0000256" key="1">
    <source>
        <dbReference type="ARBA" id="ARBA00008670"/>
    </source>
</evidence>
<organism evidence="4 5">
    <name type="scientific">Pagothenia borchgrevinki</name>
    <name type="common">Bald rockcod</name>
    <name type="synonym">Trematomus borchgrevinki</name>
    <dbReference type="NCBI Taxonomy" id="8213"/>
    <lineage>
        <taxon>Eukaryota</taxon>
        <taxon>Metazoa</taxon>
        <taxon>Chordata</taxon>
        <taxon>Craniata</taxon>
        <taxon>Vertebrata</taxon>
        <taxon>Euteleostomi</taxon>
        <taxon>Actinopterygii</taxon>
        <taxon>Neopterygii</taxon>
        <taxon>Teleostei</taxon>
        <taxon>Neoteleostei</taxon>
        <taxon>Acanthomorphata</taxon>
        <taxon>Eupercaria</taxon>
        <taxon>Perciformes</taxon>
        <taxon>Notothenioidei</taxon>
        <taxon>Nototheniidae</taxon>
        <taxon>Pagothenia</taxon>
    </lineage>
</organism>
<evidence type="ECO:0000256" key="2">
    <source>
        <dbReference type="SAM" id="Phobius"/>
    </source>
</evidence>
<evidence type="ECO:0000259" key="3">
    <source>
        <dbReference type="PROSITE" id="PS50049"/>
    </source>
</evidence>
<reference evidence="4 5" key="2">
    <citation type="journal article" date="2024" name="G3 (Bethesda)">
        <title>The genome of the cryopelagic Antarctic bald notothen, Trematomus borchgrevinki.</title>
        <authorList>
            <person name="Rayamajhi N."/>
            <person name="Rivera-Colon A.G."/>
            <person name="Minhas B.F."/>
            <person name="Cheng C.C."/>
            <person name="Catchen J.M."/>
        </authorList>
    </citation>
    <scope>NUCLEOTIDE SEQUENCE [LARGE SCALE GENOMIC DNA]</scope>
    <source>
        <strain evidence="4">AGRC-2024</strain>
    </source>
</reference>
<dbReference type="SUPFAM" id="SSF49842">
    <property type="entry name" value="TNF-like"/>
    <property type="match status" value="1"/>
</dbReference>
<name>A0ABD2H3I2_PAGBO</name>
<gene>
    <name evidence="4" type="ORF">OYC64_014515</name>
</gene>